<comment type="caution">
    <text evidence="4">The sequence shown here is derived from an EMBL/GenBank/DDBJ whole genome shotgun (WGS) entry which is preliminary data.</text>
</comment>
<dbReference type="InterPro" id="IPR027417">
    <property type="entry name" value="P-loop_NTPase"/>
</dbReference>
<feature type="domain" description="Zeta toxin" evidence="3">
    <location>
        <begin position="3"/>
        <end position="126"/>
    </location>
</feature>
<evidence type="ECO:0000259" key="3">
    <source>
        <dbReference type="Pfam" id="PF06414"/>
    </source>
</evidence>
<dbReference type="PANTHER" id="PTHR39206">
    <property type="entry name" value="SLL8004 PROTEIN"/>
    <property type="match status" value="1"/>
</dbReference>
<keyword evidence="1" id="KW-0547">Nucleotide-binding</keyword>
<dbReference type="InterPro" id="IPR010488">
    <property type="entry name" value="Zeta_toxin_domain"/>
</dbReference>
<proteinExistence type="predicted"/>
<dbReference type="PANTHER" id="PTHR39206:SF1">
    <property type="entry name" value="SLL8004 PROTEIN"/>
    <property type="match status" value="1"/>
</dbReference>
<keyword evidence="2" id="KW-0067">ATP-binding</keyword>
<gene>
    <name evidence="4" type="ORF">QNI19_10775</name>
</gene>
<dbReference type="RefSeq" id="WP_313995612.1">
    <property type="nucleotide sequence ID" value="NZ_JASJOR010000006.1"/>
</dbReference>
<name>A0ABT7CK99_9BACT</name>
<dbReference type="SUPFAM" id="SSF52540">
    <property type="entry name" value="P-loop containing nucleoside triphosphate hydrolases"/>
    <property type="match status" value="1"/>
</dbReference>
<organism evidence="4 5">
    <name type="scientific">Xanthocytophaga flava</name>
    <dbReference type="NCBI Taxonomy" id="3048013"/>
    <lineage>
        <taxon>Bacteria</taxon>
        <taxon>Pseudomonadati</taxon>
        <taxon>Bacteroidota</taxon>
        <taxon>Cytophagia</taxon>
        <taxon>Cytophagales</taxon>
        <taxon>Rhodocytophagaceae</taxon>
        <taxon>Xanthocytophaga</taxon>
    </lineage>
</organism>
<dbReference type="Gene3D" id="3.40.50.300">
    <property type="entry name" value="P-loop containing nucleotide triphosphate hydrolases"/>
    <property type="match status" value="1"/>
</dbReference>
<evidence type="ECO:0000313" key="5">
    <source>
        <dbReference type="Proteomes" id="UP001228581"/>
    </source>
</evidence>
<dbReference type="Proteomes" id="UP001228581">
    <property type="component" value="Unassembled WGS sequence"/>
</dbReference>
<reference evidence="4 5" key="1">
    <citation type="submission" date="2023-05" db="EMBL/GenBank/DDBJ databases">
        <authorList>
            <person name="Zhang X."/>
        </authorList>
    </citation>
    <scope>NUCLEOTIDE SEQUENCE [LARGE SCALE GENOMIC DNA]</scope>
    <source>
        <strain evidence="4 5">DM2B3-1</strain>
    </source>
</reference>
<evidence type="ECO:0000256" key="1">
    <source>
        <dbReference type="ARBA" id="ARBA00022741"/>
    </source>
</evidence>
<evidence type="ECO:0000256" key="2">
    <source>
        <dbReference type="ARBA" id="ARBA00022840"/>
    </source>
</evidence>
<dbReference type="EMBL" id="JASJOT010000005">
    <property type="protein sequence ID" value="MDJ1493415.1"/>
    <property type="molecule type" value="Genomic_DNA"/>
</dbReference>
<dbReference type="Pfam" id="PF06414">
    <property type="entry name" value="Zeta_toxin"/>
    <property type="match status" value="1"/>
</dbReference>
<accession>A0ABT7CK99</accession>
<protein>
    <submittedName>
        <fullName evidence="4">Zeta toxin family protein</fullName>
    </submittedName>
</protein>
<keyword evidence="5" id="KW-1185">Reference proteome</keyword>
<evidence type="ECO:0000313" key="4">
    <source>
        <dbReference type="EMBL" id="MDJ1493415.1"/>
    </source>
</evidence>
<sequence length="203" mass="23321">MNKPQLYVIAGPNGAGKSVLSKWLVNTNIDVFDGDLLQKELSLKYKAIPWEQVQHLAAREFEKRWSNALEKREDFAYETNFTFPNSIELPLTFQKHGYEINMFYLGIGSITESIRRVALRVEKGGHDVDTGSIELNFNGGITHVHQYFDKFDRFLFIDNSIISTPRIVLYAELGKIKSKSPTLPRWMTTCFARLLSTEKTVLK</sequence>